<feature type="compositionally biased region" description="Basic residues" evidence="1">
    <location>
        <begin position="544"/>
        <end position="555"/>
    </location>
</feature>
<dbReference type="Proteomes" id="UP001328107">
    <property type="component" value="Unassembled WGS sequence"/>
</dbReference>
<evidence type="ECO:0000313" key="2">
    <source>
        <dbReference type="EMBL" id="GMR60927.1"/>
    </source>
</evidence>
<feature type="compositionally biased region" description="Basic and acidic residues" evidence="1">
    <location>
        <begin position="599"/>
        <end position="608"/>
    </location>
</feature>
<evidence type="ECO:0000256" key="1">
    <source>
        <dbReference type="SAM" id="MobiDB-lite"/>
    </source>
</evidence>
<comment type="caution">
    <text evidence="2">The sequence shown here is derived from an EMBL/GenBank/DDBJ whole genome shotgun (WGS) entry which is preliminary data.</text>
</comment>
<feature type="compositionally biased region" description="Basic and acidic residues" evidence="1">
    <location>
        <begin position="290"/>
        <end position="312"/>
    </location>
</feature>
<feature type="compositionally biased region" description="Acidic residues" evidence="1">
    <location>
        <begin position="638"/>
        <end position="653"/>
    </location>
</feature>
<reference evidence="3" key="1">
    <citation type="submission" date="2022-10" db="EMBL/GenBank/DDBJ databases">
        <title>Genome assembly of Pristionchus species.</title>
        <authorList>
            <person name="Yoshida K."/>
            <person name="Sommer R.J."/>
        </authorList>
    </citation>
    <scope>NUCLEOTIDE SEQUENCE [LARGE SCALE GENOMIC DNA]</scope>
    <source>
        <strain evidence="3">RS5460</strain>
    </source>
</reference>
<feature type="region of interest" description="Disordered" evidence="1">
    <location>
        <begin position="1245"/>
        <end position="1275"/>
    </location>
</feature>
<accession>A0AAN5ICA1</accession>
<keyword evidence="3" id="KW-1185">Reference proteome</keyword>
<feature type="non-terminal residue" evidence="2">
    <location>
        <position position="1"/>
    </location>
</feature>
<sequence>PIQTDKDPHTEGPNVVTIGTGYPHRNTFLVTRLRHSLLTGHRTAYVEFWYQLWAPDGRKSQLFPAHLAVENKEWAIGCTLPVNEKLLATHPTSLDLRHSTFRKMPENGEIHMVVWVAFSDDLSLKDARGRPSRDKQKAEEYRCTRREEHFEITRRAFLNEDITTFFGTFHLGNSSEIREEGLRWDYGVKSVVLVSNSSVESATTEVYKANGKEIVAPRFDEGAVEELQFVASRAHGTPFLEMEFYNDDIRTRDLEKKACPLYSGTGMDCHQHENPQPVSAPRPRRLGRKIRNDREKVIVETEGPEPEKKPEKPWAPVMIESEESTPCEESDRTERENTADSQDDGPPVKPDRSGLPVLDFVKAFSGHDIDFEFETIDELKEKLRTNPSIQRNLEKVIGCRISEADNTQLASLVLLQRLDFPDLIYYRFPHKLVGKSPDGRERSPLRKEIFEEPQIVRDRWTRGMVKNVPFFRVQQIDKRTRVVQVLKWKEVQKLPEEEKKAMIANFGRPIDFPLMKGGGDNQKVQFVRGLNGQRDSSKDSTPSRKPRVRHSKAVKNRAYNAKTVAGMEKTLMKQVVANVTGRRGPRDRPLRTTNRPKRYGFDKEKEKDDEGWEVEEGESPEGMDTEENSQEGSNETNESPEESSQDVPDSGEEVLERRYELVGPDPPDESSTVGEPPEKKARLESGDGASKEDGETAGSSGLMVWKKEWGKCRQKKGAAKEPSPSPSKGSSIGDRRGSPDSLFDEEEEVDNVLMTPRERSEMQKYIENSLSDKERIEFIMQKMFTMDAAELPHTHIRQKKADAFQAYLKRISPELADNTTNSLLAQGIDVTTWPYEQFCDRGYEMYEWKIEAAKREFIEQLHAADAPIHYRAYVERIDGRGGSADDLPPRTDSNSQLAYRITHTTTPSRCIMCEKTCRNMFDLMMHYALTHIRFAFILRPNIQMGDTNKSRLENVLVIDVHLDVDADTTKELLTYEPTSGKPVDCLTHHDLRRPKIPVKLKSKTGNLLYMTTPMETGLLRATMRMSLLTFTKEILTPSAMRRLEAERVYGRAEHALMEFDHTYKGPGAMTIMDFQTHFWEKIAERYLKMSPVKLLLMYLREALAMEHPEVPEYDRMRLFLRCNLHIIKEDVLREEARIEAFTRWWRRAKKQMKKDKKNVVENWRKQKPAVLPQRNAFPELLDVIDDLASKKRISFEDRLDLKRRVLWAQTNLDFCGDIDGYDPIVDRNSPLRLSLRQKLREEHSEWMEKRHNNGKKRSKETSDSWDETPPCHPDAMGERQLVKEMRKRLRGDRKGLRLAYHAQSEVKRIYGPASDSACVPEWLFPPVMLFQNDWHFSPSLRTLDRRLGMRAFSRHYFNQRIAKKRADRELRSREMTKAVLTRHFNRMQRAKINLRE</sequence>
<protein>
    <submittedName>
        <fullName evidence="2">Uncharacterized protein</fullName>
    </submittedName>
</protein>
<proteinExistence type="predicted"/>
<feature type="compositionally biased region" description="Acidic residues" evidence="1">
    <location>
        <begin position="609"/>
        <end position="629"/>
    </location>
</feature>
<feature type="region of interest" description="Disordered" evidence="1">
    <location>
        <begin position="266"/>
        <end position="354"/>
    </location>
</feature>
<feature type="compositionally biased region" description="Low complexity" evidence="1">
    <location>
        <begin position="720"/>
        <end position="731"/>
    </location>
</feature>
<dbReference type="EMBL" id="BTRK01000006">
    <property type="protein sequence ID" value="GMR60927.1"/>
    <property type="molecule type" value="Genomic_DNA"/>
</dbReference>
<feature type="compositionally biased region" description="Basic and acidic residues" evidence="1">
    <location>
        <begin position="329"/>
        <end position="338"/>
    </location>
</feature>
<gene>
    <name evidence="2" type="ORF">PMAYCL1PPCAC_31122</name>
</gene>
<name>A0AAN5ICA1_9BILA</name>
<feature type="region of interest" description="Disordered" evidence="1">
    <location>
        <begin position="528"/>
        <end position="751"/>
    </location>
</feature>
<organism evidence="2 3">
    <name type="scientific">Pristionchus mayeri</name>
    <dbReference type="NCBI Taxonomy" id="1317129"/>
    <lineage>
        <taxon>Eukaryota</taxon>
        <taxon>Metazoa</taxon>
        <taxon>Ecdysozoa</taxon>
        <taxon>Nematoda</taxon>
        <taxon>Chromadorea</taxon>
        <taxon>Rhabditida</taxon>
        <taxon>Rhabditina</taxon>
        <taxon>Diplogasteromorpha</taxon>
        <taxon>Diplogasteroidea</taxon>
        <taxon>Neodiplogasteridae</taxon>
        <taxon>Pristionchus</taxon>
    </lineage>
</organism>
<evidence type="ECO:0000313" key="3">
    <source>
        <dbReference type="Proteomes" id="UP001328107"/>
    </source>
</evidence>
<feature type="compositionally biased region" description="Basic and acidic residues" evidence="1">
    <location>
        <begin position="676"/>
        <end position="694"/>
    </location>
</feature>